<dbReference type="AlphaFoldDB" id="A8FBH8"/>
<reference evidence="1 2" key="3">
    <citation type="journal article" date="2013" name="PLoS ONE">
        <title>Candidate genes that may be responsible for the unusual resistances exhibited by Bacillus pumilus SAFR-032 spores.</title>
        <authorList>
            <person name="Tirumalai M.R."/>
            <person name="Rastogi R."/>
            <person name="Zamani N."/>
            <person name="O'Bryant Williams E."/>
            <person name="Allen S."/>
            <person name="Diouf F."/>
            <person name="Kwende S."/>
            <person name="Weinstock G.M."/>
            <person name="Venkateswaran K.J."/>
            <person name="Fox G.E."/>
        </authorList>
    </citation>
    <scope>NUCLEOTIDE SEQUENCE [LARGE SCALE GENOMIC DNA]</scope>
    <source>
        <strain evidence="1 2">SAFR-032</strain>
    </source>
</reference>
<dbReference type="EMBL" id="CP000813">
    <property type="protein sequence ID" value="ABV61595.1"/>
    <property type="molecule type" value="Genomic_DNA"/>
</dbReference>
<name>A8FBH8_BACP2</name>
<accession>A8FBH8</accession>
<protein>
    <submittedName>
        <fullName evidence="1">Uncharacterized protein</fullName>
    </submittedName>
</protein>
<reference evidence="1 2" key="2">
    <citation type="journal article" date="2013" name="Extremophiles">
        <title>An ICEBs1-like element may be associated with the extreme radiation and desiccation resistance of Bacillus pumilus SAFR-032 spores.</title>
        <authorList>
            <person name="Tirumalai M.R."/>
            <person name="Fox G.E."/>
        </authorList>
    </citation>
    <scope>NUCLEOTIDE SEQUENCE [LARGE SCALE GENOMIC DNA]</scope>
    <source>
        <strain evidence="1 2">SAFR-032</strain>
    </source>
</reference>
<evidence type="ECO:0000313" key="1">
    <source>
        <dbReference type="EMBL" id="ABV61595.1"/>
    </source>
</evidence>
<sequence length="65" mass="7917">MTKALIFWRTLTIWTKLIEEKIDVLQIYSIMAWDIPATFHIVIHHYIQLFFRPYSKQGKMVKHLI</sequence>
<proteinExistence type="predicted"/>
<keyword evidence="2" id="KW-1185">Reference proteome</keyword>
<organism evidence="1 2">
    <name type="scientific">Bacillus pumilus (strain SAFR-032)</name>
    <dbReference type="NCBI Taxonomy" id="315750"/>
    <lineage>
        <taxon>Bacteria</taxon>
        <taxon>Bacillati</taxon>
        <taxon>Bacillota</taxon>
        <taxon>Bacilli</taxon>
        <taxon>Bacillales</taxon>
        <taxon>Bacillaceae</taxon>
        <taxon>Bacillus</taxon>
    </lineage>
</organism>
<dbReference type="RefSeq" id="WP_012009426.1">
    <property type="nucleotide sequence ID" value="NZ_VEAS01000004.1"/>
</dbReference>
<dbReference type="Proteomes" id="UP000001355">
    <property type="component" value="Chromosome"/>
</dbReference>
<dbReference type="HOGENOM" id="CLU_2840729_0_0_9"/>
<gene>
    <name evidence="1" type="ordered locus">BPUM_0911</name>
</gene>
<dbReference type="STRING" id="315750.BPUM_0911"/>
<reference evidence="1 2" key="1">
    <citation type="journal article" date="2007" name="PLoS ONE">
        <title>Paradoxical DNA repair and peroxide resistance gene conservation in Bacillus pumilus SAFR-032.</title>
        <authorList>
            <person name="Gioia J."/>
            <person name="Yerrapragada S."/>
            <person name="Qin X."/>
            <person name="Jiang H."/>
            <person name="Igboeli O.C."/>
            <person name="Muzny D."/>
            <person name="Dugan-Rocha S."/>
            <person name="Ding Y."/>
            <person name="Hawes A."/>
            <person name="Liu W."/>
            <person name="Perez L."/>
            <person name="Kovar C."/>
            <person name="Dinh H."/>
            <person name="Lee S."/>
            <person name="Nazareth L."/>
            <person name="Blyth P."/>
            <person name="Holder M."/>
            <person name="Buhay C."/>
            <person name="Tirumalai M.R."/>
            <person name="Liu Y."/>
            <person name="Dasgupta I."/>
            <person name="Bokhetache L."/>
            <person name="Fujita M."/>
            <person name="Karouia F."/>
            <person name="Eswara Moorthy P."/>
            <person name="Siefert J."/>
            <person name="Uzman A."/>
            <person name="Buzumbo P."/>
            <person name="Verma A."/>
            <person name="Zwiya H."/>
            <person name="McWilliams B.D."/>
            <person name="Olowu A."/>
            <person name="Clinkenbeard K.D."/>
            <person name="Newcombe D."/>
            <person name="Golebiewski L."/>
            <person name="Petrosino J.F."/>
            <person name="Nicholson W.L."/>
            <person name="Fox G.E."/>
            <person name="Venkateswaran K."/>
            <person name="Highlander S.K."/>
            <person name="Weinstock G.M."/>
        </authorList>
    </citation>
    <scope>NUCLEOTIDE SEQUENCE [LARGE SCALE GENOMIC DNA]</scope>
    <source>
        <strain evidence="1 2">SAFR-032</strain>
    </source>
</reference>
<evidence type="ECO:0000313" key="2">
    <source>
        <dbReference type="Proteomes" id="UP000001355"/>
    </source>
</evidence>
<dbReference type="KEGG" id="bpu:BPUM_0911"/>